<reference evidence="1" key="1">
    <citation type="journal article" date="2021" name="Mol. Plant Microbe Interact.">
        <title>Telomere to telomere genome assembly of Fusarium musae F31, causal agent of crown rot disease of banana.</title>
        <authorList>
            <person name="Degradi L."/>
            <person name="Tava V."/>
            <person name="Kunova A."/>
            <person name="Cortesi P."/>
            <person name="Saracchi M."/>
            <person name="Pasquali M."/>
        </authorList>
    </citation>
    <scope>NUCLEOTIDE SEQUENCE</scope>
    <source>
        <strain evidence="1">F31</strain>
    </source>
</reference>
<dbReference type="GeneID" id="68315618"/>
<dbReference type="AlphaFoldDB" id="A0A9P8DHH7"/>
<dbReference type="Proteomes" id="UP000827133">
    <property type="component" value="Unassembled WGS sequence"/>
</dbReference>
<dbReference type="EMBL" id="JAHBCI010000005">
    <property type="protein sequence ID" value="KAG9502050.1"/>
    <property type="molecule type" value="Genomic_DNA"/>
</dbReference>
<sequence length="259" mass="28819">MGFRTTSTEIEQDRALRNVGQHLLTGVSSWKALGMTDSYLVAVTTEAKASERSIRVYLDQLPRQLETRVNERRPIVLDYPTSQIEHIALRTKNEGYIIVRGSSTLSSMGSSMERLFTDMVFFRSGADEAKSEIIVVAQAQKIFHLKFTGTSTAASSVAYLPVARYRILKIATNGQVMVALGAHSDSSYFVLLEVKLLSPTVRPQLRKIAELKEVSTSCQPKLSVIGEWNEPIALITTATPDGQYRVYHKNLITLANHNT</sequence>
<organism evidence="1 2">
    <name type="scientific">Fusarium musae</name>
    <dbReference type="NCBI Taxonomy" id="1042133"/>
    <lineage>
        <taxon>Eukaryota</taxon>
        <taxon>Fungi</taxon>
        <taxon>Dikarya</taxon>
        <taxon>Ascomycota</taxon>
        <taxon>Pezizomycotina</taxon>
        <taxon>Sordariomycetes</taxon>
        <taxon>Hypocreomycetidae</taxon>
        <taxon>Hypocreales</taxon>
        <taxon>Nectriaceae</taxon>
        <taxon>Fusarium</taxon>
    </lineage>
</organism>
<dbReference type="RefSeq" id="XP_044681050.1">
    <property type="nucleotide sequence ID" value="XM_044825393.1"/>
</dbReference>
<evidence type="ECO:0000313" key="2">
    <source>
        <dbReference type="Proteomes" id="UP000827133"/>
    </source>
</evidence>
<evidence type="ECO:0000313" key="1">
    <source>
        <dbReference type="EMBL" id="KAG9502050.1"/>
    </source>
</evidence>
<gene>
    <name evidence="1" type="ORF">J7337_007762</name>
</gene>
<keyword evidence="2" id="KW-1185">Reference proteome</keyword>
<name>A0A9P8DHH7_9HYPO</name>
<protein>
    <submittedName>
        <fullName evidence="1">Uncharacterized protein</fullName>
    </submittedName>
</protein>
<comment type="caution">
    <text evidence="1">The sequence shown here is derived from an EMBL/GenBank/DDBJ whole genome shotgun (WGS) entry which is preliminary data.</text>
</comment>
<proteinExistence type="predicted"/>
<dbReference type="KEGG" id="fmu:J7337_007762"/>
<accession>A0A9P8DHH7</accession>